<dbReference type="PANTHER" id="PTHR21060">
    <property type="entry name" value="ACETATE KINASE"/>
    <property type="match status" value="1"/>
</dbReference>
<dbReference type="PROSITE" id="PS01076">
    <property type="entry name" value="ACETATE_KINASE_2"/>
    <property type="match status" value="1"/>
</dbReference>
<feature type="site" description="Transition state stabilizer" evidence="9">
    <location>
        <position position="245"/>
    </location>
</feature>
<dbReference type="GO" id="GO:0006083">
    <property type="term" value="P:acetate metabolic process"/>
    <property type="evidence" value="ECO:0007669"/>
    <property type="project" value="TreeGrafter"/>
</dbReference>
<feature type="binding site" evidence="9">
    <location>
        <begin position="212"/>
        <end position="216"/>
    </location>
    <ligand>
        <name>ATP</name>
        <dbReference type="ChEBI" id="CHEBI:30616"/>
    </ligand>
</feature>
<evidence type="ECO:0000256" key="7">
    <source>
        <dbReference type="ARBA" id="ARBA00022840"/>
    </source>
</evidence>
<dbReference type="PRINTS" id="PR00471">
    <property type="entry name" value="ACETATEKNASE"/>
</dbReference>
<dbReference type="Proteomes" id="UP000078084">
    <property type="component" value="Unassembled WGS sequence"/>
</dbReference>
<comment type="similarity">
    <text evidence="1 9 10">Belongs to the acetokinase family.</text>
</comment>
<keyword evidence="6 9" id="KW-0418">Kinase</keyword>
<reference evidence="11 12" key="1">
    <citation type="submission" date="2015-04" db="EMBL/GenBank/DDBJ databases">
        <title>Genome sequence of Kerstersia gyiorum CG1.</title>
        <authorList>
            <person name="Greninger A.L."/>
            <person name="Kozyreva V."/>
            <person name="Chaturvedi V."/>
        </authorList>
    </citation>
    <scope>NUCLEOTIDE SEQUENCE [LARGE SCALE GENOMIC DNA]</scope>
    <source>
        <strain evidence="11 12">CG1</strain>
    </source>
</reference>
<keyword evidence="12" id="KW-1185">Reference proteome</keyword>
<sequence length="395" mass="42486">MDDTILVVNAGSSSFKFRLYGVPATQDPAALEPLLDGQVSGIGGRQPHFKVKAADGQRLADQLLTPEAARDIGAAQELLSNWLADRLDNPPVAIGHRVVHGGPDFTEPVRVDAEVLQQLHALVPLAPLHQPSALEAIEVIRRIAPDMAQVACFDTAFHRTHSGVADRYAIPEAMFEQGVRRYGFHGLSYEFIQRRMREIAPALAAGRLIVAHLGSGSSACAMKDGLSVDSTMGFTALDGLPMSTRPGRLDAGVVLWMMERGMTPEQVQRVLYKESGMLGLSGISADMREIAASDTDAARRAREYFAWRTAEGIAGLCVAIGGLDALVFTAGVGENDAAARALICERLDWLGVRLDATRNQGCATLISAEDSRVAVYVVPTNEELVIAEHTLALLR</sequence>
<dbReference type="GO" id="GO:0008776">
    <property type="term" value="F:acetate kinase activity"/>
    <property type="evidence" value="ECO:0007669"/>
    <property type="project" value="UniProtKB-UniRule"/>
</dbReference>
<evidence type="ECO:0000256" key="5">
    <source>
        <dbReference type="ARBA" id="ARBA00022741"/>
    </source>
</evidence>
<feature type="binding site" evidence="9">
    <location>
        <position position="382"/>
    </location>
    <ligand>
        <name>Mg(2+)</name>
        <dbReference type="ChEBI" id="CHEBI:18420"/>
    </ligand>
</feature>
<comment type="catalytic activity">
    <reaction evidence="9">
        <text>acetate + ATP = acetyl phosphate + ADP</text>
        <dbReference type="Rhea" id="RHEA:11352"/>
        <dbReference type="ChEBI" id="CHEBI:22191"/>
        <dbReference type="ChEBI" id="CHEBI:30089"/>
        <dbReference type="ChEBI" id="CHEBI:30616"/>
        <dbReference type="ChEBI" id="CHEBI:456216"/>
        <dbReference type="EC" id="2.7.2.1"/>
    </reaction>
</comment>
<dbReference type="Pfam" id="PF00871">
    <property type="entry name" value="Acetate_kinase"/>
    <property type="match status" value="1"/>
</dbReference>
<evidence type="ECO:0000256" key="10">
    <source>
        <dbReference type="RuleBase" id="RU003835"/>
    </source>
</evidence>
<comment type="cofactor">
    <cofactor evidence="9">
        <name>Mg(2+)</name>
        <dbReference type="ChEBI" id="CHEBI:18420"/>
    </cofactor>
    <cofactor evidence="9">
        <name>Mn(2+)</name>
        <dbReference type="ChEBI" id="CHEBI:29035"/>
    </cofactor>
    <text evidence="9">Mg(2+). Can also accept Mn(2+).</text>
</comment>
<dbReference type="Gene3D" id="3.30.420.40">
    <property type="match status" value="2"/>
</dbReference>
<comment type="function">
    <text evidence="9">Catalyzes the formation of acetyl phosphate from acetate and ATP. Can also catalyze the reverse reaction.</text>
</comment>
<evidence type="ECO:0000256" key="6">
    <source>
        <dbReference type="ARBA" id="ARBA00022777"/>
    </source>
</evidence>
<evidence type="ECO:0000256" key="2">
    <source>
        <dbReference type="ARBA" id="ARBA00022490"/>
    </source>
</evidence>
<dbReference type="PANTHER" id="PTHR21060:SF21">
    <property type="entry name" value="ACETATE KINASE"/>
    <property type="match status" value="1"/>
</dbReference>
<evidence type="ECO:0000256" key="3">
    <source>
        <dbReference type="ARBA" id="ARBA00022679"/>
    </source>
</evidence>
<dbReference type="NCBIfam" id="TIGR00016">
    <property type="entry name" value="ackA"/>
    <property type="match status" value="1"/>
</dbReference>
<dbReference type="RefSeq" id="WP_068369910.1">
    <property type="nucleotide sequence ID" value="NZ_CP033936.1"/>
</dbReference>
<feature type="active site" description="Proton donor/acceptor" evidence="9">
    <location>
        <position position="154"/>
    </location>
</feature>
<dbReference type="InterPro" id="IPR043129">
    <property type="entry name" value="ATPase_NBD"/>
</dbReference>
<feature type="binding site" evidence="9">
    <location>
        <position position="16"/>
    </location>
    <ligand>
        <name>ATP</name>
        <dbReference type="ChEBI" id="CHEBI:30616"/>
    </ligand>
</feature>
<proteinExistence type="inferred from homology"/>
<protein>
    <recommendedName>
        <fullName evidence="9">Acetate kinase</fullName>
        <ecNumber evidence="9">2.7.2.1</ecNumber>
    </recommendedName>
    <alternativeName>
        <fullName evidence="9">Acetokinase</fullName>
    </alternativeName>
</protein>
<keyword evidence="5 9" id="KW-0547">Nucleotide-binding</keyword>
<dbReference type="InterPro" id="IPR004372">
    <property type="entry name" value="Ac/propionate_kinase"/>
</dbReference>
<comment type="subcellular location">
    <subcellularLocation>
        <location evidence="9">Cytoplasm</location>
    </subcellularLocation>
</comment>
<evidence type="ECO:0000256" key="1">
    <source>
        <dbReference type="ARBA" id="ARBA00008748"/>
    </source>
</evidence>
<feature type="binding site" evidence="9">
    <location>
        <begin position="286"/>
        <end position="288"/>
    </location>
    <ligand>
        <name>ATP</name>
        <dbReference type="ChEBI" id="CHEBI:30616"/>
    </ligand>
</feature>
<keyword evidence="3 9" id="KW-0808">Transferase</keyword>
<dbReference type="PROSITE" id="PS01075">
    <property type="entry name" value="ACETATE_KINASE_1"/>
    <property type="match status" value="1"/>
</dbReference>
<dbReference type="SUPFAM" id="SSF53067">
    <property type="entry name" value="Actin-like ATPase domain"/>
    <property type="match status" value="2"/>
</dbReference>
<dbReference type="GO" id="GO:0005524">
    <property type="term" value="F:ATP binding"/>
    <property type="evidence" value="ECO:0007669"/>
    <property type="project" value="UniProtKB-KW"/>
</dbReference>
<evidence type="ECO:0000313" key="12">
    <source>
        <dbReference type="Proteomes" id="UP000078084"/>
    </source>
</evidence>
<comment type="caution">
    <text evidence="11">The sequence shown here is derived from an EMBL/GenBank/DDBJ whole genome shotgun (WGS) entry which is preliminary data.</text>
</comment>
<keyword evidence="8 9" id="KW-0460">Magnesium</keyword>
<feature type="binding site" evidence="9">
    <location>
        <begin position="331"/>
        <end position="335"/>
    </location>
    <ligand>
        <name>ATP</name>
        <dbReference type="ChEBI" id="CHEBI:30616"/>
    </ligand>
</feature>
<name>A0A171KTH5_9BURK</name>
<dbReference type="AlphaFoldDB" id="A0A171KTH5"/>
<organism evidence="11 12">
    <name type="scientific">Kerstersia gyiorum</name>
    <dbReference type="NCBI Taxonomy" id="206506"/>
    <lineage>
        <taxon>Bacteria</taxon>
        <taxon>Pseudomonadati</taxon>
        <taxon>Pseudomonadota</taxon>
        <taxon>Betaproteobacteria</taxon>
        <taxon>Burkholderiales</taxon>
        <taxon>Alcaligenaceae</taxon>
        <taxon>Kerstersia</taxon>
    </lineage>
</organism>
<gene>
    <name evidence="9" type="primary">ackA</name>
    <name evidence="11" type="ORF">AAV32_07690</name>
</gene>
<evidence type="ECO:0000313" key="11">
    <source>
        <dbReference type="EMBL" id="KKO72192.1"/>
    </source>
</evidence>
<dbReference type="GO" id="GO:0006085">
    <property type="term" value="P:acetyl-CoA biosynthetic process"/>
    <property type="evidence" value="ECO:0007669"/>
    <property type="project" value="UniProtKB-UniRule"/>
</dbReference>
<dbReference type="OrthoDB" id="9802453at2"/>
<dbReference type="GO" id="GO:0000287">
    <property type="term" value="F:magnesium ion binding"/>
    <property type="evidence" value="ECO:0007669"/>
    <property type="project" value="UniProtKB-UniRule"/>
</dbReference>
<evidence type="ECO:0000256" key="4">
    <source>
        <dbReference type="ARBA" id="ARBA00022723"/>
    </source>
</evidence>
<feature type="site" description="Transition state stabilizer" evidence="9">
    <location>
        <position position="185"/>
    </location>
</feature>
<accession>A0A171KTH5</accession>
<dbReference type="EMBL" id="LBNE01000003">
    <property type="protein sequence ID" value="KKO72192.1"/>
    <property type="molecule type" value="Genomic_DNA"/>
</dbReference>
<dbReference type="GeneID" id="99726840"/>
<dbReference type="InterPro" id="IPR000890">
    <property type="entry name" value="Aliphatic_acid_kin_short-chain"/>
</dbReference>
<dbReference type="InterPro" id="IPR023865">
    <property type="entry name" value="Aliphatic_acid_kinase_CS"/>
</dbReference>
<comment type="pathway">
    <text evidence="9">Metabolic intermediate biosynthesis; acetyl-CoA biosynthesis; acetyl-CoA from acetate: step 1/2.</text>
</comment>
<dbReference type="UniPathway" id="UPA00340">
    <property type="reaction ID" value="UER00458"/>
</dbReference>
<keyword evidence="2 9" id="KW-0963">Cytoplasm</keyword>
<dbReference type="EC" id="2.7.2.1" evidence="9"/>
<dbReference type="PATRIC" id="fig|206506.3.peg.1644"/>
<evidence type="ECO:0000256" key="9">
    <source>
        <dbReference type="HAMAP-Rule" id="MF_00020"/>
    </source>
</evidence>
<dbReference type="HAMAP" id="MF_00020">
    <property type="entry name" value="Acetate_kinase"/>
    <property type="match status" value="1"/>
</dbReference>
<keyword evidence="4 9" id="KW-0479">Metal-binding</keyword>
<comment type="subunit">
    <text evidence="9">Homodimer.</text>
</comment>
<evidence type="ECO:0000256" key="8">
    <source>
        <dbReference type="ARBA" id="ARBA00022842"/>
    </source>
</evidence>
<keyword evidence="7 9" id="KW-0067">ATP-binding</keyword>
<dbReference type="PIRSF" id="PIRSF000722">
    <property type="entry name" value="Acetate_prop_kin"/>
    <property type="match status" value="1"/>
</dbReference>
<dbReference type="STRING" id="206506.AAV32_07690"/>
<feature type="binding site" evidence="9">
    <location>
        <position position="9"/>
    </location>
    <ligand>
        <name>Mg(2+)</name>
        <dbReference type="ChEBI" id="CHEBI:18420"/>
    </ligand>
</feature>
<feature type="binding site" evidence="9">
    <location>
        <position position="97"/>
    </location>
    <ligand>
        <name>substrate</name>
    </ligand>
</feature>
<dbReference type="GO" id="GO:0005829">
    <property type="term" value="C:cytosol"/>
    <property type="evidence" value="ECO:0007669"/>
    <property type="project" value="TreeGrafter"/>
</dbReference>